<accession>A0A1H8G3M5</accession>
<dbReference type="PRINTS" id="PR00377">
    <property type="entry name" value="IMPHPHTASES"/>
</dbReference>
<dbReference type="EMBL" id="FOCQ01000010">
    <property type="protein sequence ID" value="SEN38394.1"/>
    <property type="molecule type" value="Genomic_DNA"/>
</dbReference>
<evidence type="ECO:0000313" key="6">
    <source>
        <dbReference type="EMBL" id="SEN38394.1"/>
    </source>
</evidence>
<dbReference type="STRING" id="1173111.SAMN05444955_11040"/>
<dbReference type="GO" id="GO:0046872">
    <property type="term" value="F:metal ion binding"/>
    <property type="evidence" value="ECO:0007669"/>
    <property type="project" value="UniProtKB-KW"/>
</dbReference>
<dbReference type="Gene3D" id="3.40.190.80">
    <property type="match status" value="1"/>
</dbReference>
<evidence type="ECO:0000256" key="5">
    <source>
        <dbReference type="PIRSR" id="PIRSR600760-2"/>
    </source>
</evidence>
<dbReference type="Pfam" id="PF00459">
    <property type="entry name" value="Inositol_P"/>
    <property type="match status" value="1"/>
</dbReference>
<evidence type="ECO:0000256" key="1">
    <source>
        <dbReference type="ARBA" id="ARBA00001946"/>
    </source>
</evidence>
<dbReference type="Proteomes" id="UP000199695">
    <property type="component" value="Unassembled WGS sequence"/>
</dbReference>
<keyword evidence="2 5" id="KW-0479">Metal-binding</keyword>
<sequence>MSCIHDHAYRQTKEWARQAGSLIRGFLQSGEIKVETKKHEADLVTVVDRAVENFFVERIGQHFPDHKILGEEGIGEKPADFSGYVWLIDPIDGTSNFVTQQADFVVSVALYHDGQGIFGVVYDVMRDEMYHAIKGQGMYVNGIEQTVMRGNLALIDSLISFEYNFPTEAELEKGRKLLGLCSKIRGMRSYGATALAMAKVAAGKNNGFVTMGTNPWDYGAGKVLVEEAGGIVTDFKGNPLSLERRSSVIACHPAIYQELLQFVSDLA</sequence>
<dbReference type="CDD" id="cd01637">
    <property type="entry name" value="IMPase_like"/>
    <property type="match status" value="1"/>
</dbReference>
<dbReference type="RefSeq" id="WP_089969509.1">
    <property type="nucleotide sequence ID" value="NZ_FOCQ01000010.1"/>
</dbReference>
<comment type="cofactor">
    <cofactor evidence="1 5">
        <name>Mg(2+)</name>
        <dbReference type="ChEBI" id="CHEBI:18420"/>
    </cofactor>
</comment>
<feature type="binding site" evidence="5">
    <location>
        <position position="89"/>
    </location>
    <ligand>
        <name>Mg(2+)</name>
        <dbReference type="ChEBI" id="CHEBI:18420"/>
        <label>1</label>
        <note>catalytic</note>
    </ligand>
</feature>
<dbReference type="GO" id="GO:0006020">
    <property type="term" value="P:inositol metabolic process"/>
    <property type="evidence" value="ECO:0007669"/>
    <property type="project" value="TreeGrafter"/>
</dbReference>
<dbReference type="InterPro" id="IPR000760">
    <property type="entry name" value="Inositol_monophosphatase-like"/>
</dbReference>
<name>A0A1H8G3M5_9BACL</name>
<dbReference type="GO" id="GO:0007165">
    <property type="term" value="P:signal transduction"/>
    <property type="evidence" value="ECO:0007669"/>
    <property type="project" value="TreeGrafter"/>
</dbReference>
<feature type="binding site" evidence="5">
    <location>
        <position position="217"/>
    </location>
    <ligand>
        <name>Mg(2+)</name>
        <dbReference type="ChEBI" id="CHEBI:18420"/>
        <label>1</label>
        <note>catalytic</note>
    </ligand>
</feature>
<dbReference type="OrthoDB" id="9772456at2"/>
<dbReference type="PANTHER" id="PTHR20854">
    <property type="entry name" value="INOSITOL MONOPHOSPHATASE"/>
    <property type="match status" value="1"/>
</dbReference>
<dbReference type="SUPFAM" id="SSF56655">
    <property type="entry name" value="Carbohydrate phosphatase"/>
    <property type="match status" value="1"/>
</dbReference>
<dbReference type="InterPro" id="IPR020583">
    <property type="entry name" value="Inositol_monoP_metal-BS"/>
</dbReference>
<protein>
    <submittedName>
        <fullName evidence="6">Myo-inositol-1(Or 4)-monophosphatase</fullName>
    </submittedName>
</protein>
<feature type="binding site" evidence="5">
    <location>
        <position position="92"/>
    </location>
    <ligand>
        <name>Mg(2+)</name>
        <dbReference type="ChEBI" id="CHEBI:18420"/>
        <label>1</label>
        <note>catalytic</note>
    </ligand>
</feature>
<evidence type="ECO:0000256" key="2">
    <source>
        <dbReference type="ARBA" id="ARBA00022723"/>
    </source>
</evidence>
<organism evidence="6 7">
    <name type="scientific">Lihuaxuella thermophila</name>
    <dbReference type="NCBI Taxonomy" id="1173111"/>
    <lineage>
        <taxon>Bacteria</taxon>
        <taxon>Bacillati</taxon>
        <taxon>Bacillota</taxon>
        <taxon>Bacilli</taxon>
        <taxon>Bacillales</taxon>
        <taxon>Thermoactinomycetaceae</taxon>
        <taxon>Lihuaxuella</taxon>
    </lineage>
</organism>
<feature type="binding site" evidence="5">
    <location>
        <position position="91"/>
    </location>
    <ligand>
        <name>Mg(2+)</name>
        <dbReference type="ChEBI" id="CHEBI:18420"/>
        <label>1</label>
        <note>catalytic</note>
    </ligand>
</feature>
<proteinExistence type="predicted"/>
<keyword evidence="7" id="KW-1185">Reference proteome</keyword>
<dbReference type="FunFam" id="3.30.540.10:FF:000003">
    <property type="entry name" value="Inositol-1-monophosphatase"/>
    <property type="match status" value="1"/>
</dbReference>
<evidence type="ECO:0000256" key="4">
    <source>
        <dbReference type="ARBA" id="ARBA00022842"/>
    </source>
</evidence>
<reference evidence="6 7" key="1">
    <citation type="submission" date="2016-10" db="EMBL/GenBank/DDBJ databases">
        <authorList>
            <person name="de Groot N.N."/>
        </authorList>
    </citation>
    <scope>NUCLEOTIDE SEQUENCE [LARGE SCALE GENOMIC DNA]</scope>
    <source>
        <strain evidence="6 7">DSM 46701</strain>
    </source>
</reference>
<dbReference type="PROSITE" id="PS00629">
    <property type="entry name" value="IMP_1"/>
    <property type="match status" value="1"/>
</dbReference>
<feature type="binding site" evidence="5">
    <location>
        <position position="71"/>
    </location>
    <ligand>
        <name>Mg(2+)</name>
        <dbReference type="ChEBI" id="CHEBI:18420"/>
        <label>1</label>
        <note>catalytic</note>
    </ligand>
</feature>
<dbReference type="PANTHER" id="PTHR20854:SF4">
    <property type="entry name" value="INOSITOL-1-MONOPHOSPHATASE-RELATED"/>
    <property type="match status" value="1"/>
</dbReference>
<evidence type="ECO:0000256" key="3">
    <source>
        <dbReference type="ARBA" id="ARBA00022801"/>
    </source>
</evidence>
<gene>
    <name evidence="6" type="ORF">SAMN05444955_11040</name>
</gene>
<dbReference type="GO" id="GO:0008934">
    <property type="term" value="F:inositol monophosphate 1-phosphatase activity"/>
    <property type="evidence" value="ECO:0007669"/>
    <property type="project" value="TreeGrafter"/>
</dbReference>
<keyword evidence="4 5" id="KW-0460">Magnesium</keyword>
<keyword evidence="3" id="KW-0378">Hydrolase</keyword>
<dbReference type="AlphaFoldDB" id="A0A1H8G3M5"/>
<dbReference type="Gene3D" id="3.30.540.10">
    <property type="entry name" value="Fructose-1,6-Bisphosphatase, subunit A, domain 1"/>
    <property type="match status" value="1"/>
</dbReference>
<evidence type="ECO:0000313" key="7">
    <source>
        <dbReference type="Proteomes" id="UP000199695"/>
    </source>
</evidence>